<accession>B7Z6W6</accession>
<dbReference type="EMBL" id="AK301071">
    <property type="protein sequence ID" value="BAH13402.1"/>
    <property type="molecule type" value="mRNA"/>
</dbReference>
<evidence type="ECO:0000256" key="11">
    <source>
        <dbReference type="ARBA" id="ARBA00023319"/>
    </source>
</evidence>
<comment type="similarity">
    <text evidence="2">Belongs to the immunoglobulin superfamily. ICAM family.</text>
</comment>
<dbReference type="FunFam" id="2.60.40.10:FF:000338">
    <property type="entry name" value="intercellular adhesion molecule 5"/>
    <property type="match status" value="1"/>
</dbReference>
<keyword evidence="7" id="KW-1133">Transmembrane helix</keyword>
<dbReference type="AlphaFoldDB" id="B7Z6W6"/>
<evidence type="ECO:0000256" key="8">
    <source>
        <dbReference type="ARBA" id="ARBA00023136"/>
    </source>
</evidence>
<dbReference type="PeptideAtlas" id="B7Z6W6"/>
<evidence type="ECO:0000256" key="1">
    <source>
        <dbReference type="ARBA" id="ARBA00004479"/>
    </source>
</evidence>
<dbReference type="PRINTS" id="PR01472">
    <property type="entry name" value="ICAMVCAM1"/>
</dbReference>
<dbReference type="InterPro" id="IPR013783">
    <property type="entry name" value="Ig-like_fold"/>
</dbReference>
<evidence type="ECO:0000256" key="4">
    <source>
        <dbReference type="ARBA" id="ARBA00022729"/>
    </source>
</evidence>
<dbReference type="InterPro" id="IPR003987">
    <property type="entry name" value="ICAM_VCAM_N"/>
</dbReference>
<evidence type="ECO:0000256" key="2">
    <source>
        <dbReference type="ARBA" id="ARBA00005925"/>
    </source>
</evidence>
<evidence type="ECO:0000313" key="13">
    <source>
        <dbReference type="EMBL" id="BAH13402.1"/>
    </source>
</evidence>
<reference evidence="13" key="1">
    <citation type="submission" date="2007-10" db="EMBL/GenBank/DDBJ databases">
        <title>NEDO human cDNA sequencing project focused on splicing variants.</title>
        <authorList>
            <person name="Wakamatsu A."/>
            <person name="Yamamoto J."/>
            <person name="Kimura K."/>
            <person name="Ishii S."/>
            <person name="Watanabe K."/>
            <person name="Sugiyama A."/>
            <person name="Murakawa K."/>
            <person name="Kaida T."/>
            <person name="Tsuchiya K."/>
            <person name="Fukuzumi Y."/>
            <person name="Kumagai A."/>
            <person name="Oishi Y."/>
            <person name="Yamamoto S."/>
            <person name="Ono Y."/>
            <person name="Komori Y."/>
            <person name="Yamazaki M."/>
            <person name="Kisu Y."/>
            <person name="Nishikawa T."/>
            <person name="Sugano S."/>
            <person name="Nomura N."/>
            <person name="Isogai T."/>
        </authorList>
    </citation>
    <scope>NUCLEOTIDE SEQUENCE</scope>
    <source>
        <tissue evidence="13">Spleen</tissue>
    </source>
</reference>
<dbReference type="InterPro" id="IPR003988">
    <property type="entry name" value="ICAM"/>
</dbReference>
<dbReference type="InterPro" id="IPR013768">
    <property type="entry name" value="ICAM_N"/>
</dbReference>
<evidence type="ECO:0000256" key="6">
    <source>
        <dbReference type="ARBA" id="ARBA00022889"/>
    </source>
</evidence>
<name>B7Z6W6_HUMAN</name>
<feature type="domain" description="Ig-like" evidence="12">
    <location>
        <begin position="40"/>
        <end position="116"/>
    </location>
</feature>
<dbReference type="PANTHER" id="PTHR13771">
    <property type="entry name" value="INTERCELLULAR ADHESION MOLECULE"/>
    <property type="match status" value="1"/>
</dbReference>
<dbReference type="PANTHER" id="PTHR13771:SF17">
    <property type="entry name" value="INTERCELLULAR ADHESION MOLECULE 3"/>
    <property type="match status" value="1"/>
</dbReference>
<dbReference type="InterPro" id="IPR036179">
    <property type="entry name" value="Ig-like_dom_sf"/>
</dbReference>
<dbReference type="GO" id="GO:0098609">
    <property type="term" value="P:cell-cell adhesion"/>
    <property type="evidence" value="ECO:0007669"/>
    <property type="project" value="InterPro"/>
</dbReference>
<sequence>MGWAAFNLSNVTGNSRILCSVYCNGSQITGSSNITVYRLPERVELAPLPPWQPVGQNFTLRCQVEDGSPRTSLTVVLLRWEEELSRQPAVEEPAEVTATVLASRDDHGAPFSCRTELDMQPQGLGLFVNTSAPRQLRTFGERRGFRRWVTS</sequence>
<evidence type="ECO:0000256" key="9">
    <source>
        <dbReference type="ARBA" id="ARBA00023157"/>
    </source>
</evidence>
<dbReference type="PRINTS" id="PR01473">
    <property type="entry name" value="ICAM"/>
</dbReference>
<keyword evidence="10" id="KW-0325">Glycoprotein</keyword>
<keyword evidence="6" id="KW-0130">Cell adhesion</keyword>
<keyword evidence="3" id="KW-0812">Transmembrane</keyword>
<dbReference type="GO" id="GO:0016020">
    <property type="term" value="C:membrane"/>
    <property type="evidence" value="ECO:0007669"/>
    <property type="project" value="UniProtKB-SubCell"/>
</dbReference>
<keyword evidence="8" id="KW-0472">Membrane</keyword>
<dbReference type="Pfam" id="PF03921">
    <property type="entry name" value="ICAM_N"/>
    <property type="match status" value="1"/>
</dbReference>
<dbReference type="SUPFAM" id="SSF48726">
    <property type="entry name" value="Immunoglobulin"/>
    <property type="match status" value="2"/>
</dbReference>
<dbReference type="Gene3D" id="2.60.40.10">
    <property type="entry name" value="Immunoglobulins"/>
    <property type="match status" value="2"/>
</dbReference>
<evidence type="ECO:0000256" key="5">
    <source>
        <dbReference type="ARBA" id="ARBA00022737"/>
    </source>
</evidence>
<comment type="subcellular location">
    <subcellularLocation>
        <location evidence="1">Membrane</location>
        <topology evidence="1">Single-pass type I membrane protein</topology>
    </subcellularLocation>
</comment>
<dbReference type="GO" id="GO:0005178">
    <property type="term" value="F:integrin binding"/>
    <property type="evidence" value="ECO:0007669"/>
    <property type="project" value="InterPro"/>
</dbReference>
<keyword evidence="5" id="KW-0677">Repeat</keyword>
<evidence type="ECO:0000256" key="7">
    <source>
        <dbReference type="ARBA" id="ARBA00022989"/>
    </source>
</evidence>
<evidence type="ECO:0000256" key="3">
    <source>
        <dbReference type="ARBA" id="ARBA00022692"/>
    </source>
</evidence>
<dbReference type="InterPro" id="IPR047012">
    <property type="entry name" value="ICAM_VCAM"/>
</dbReference>
<keyword evidence="11" id="KW-0393">Immunoglobulin domain</keyword>
<evidence type="ECO:0000256" key="10">
    <source>
        <dbReference type="ARBA" id="ARBA00023180"/>
    </source>
</evidence>
<evidence type="ECO:0000259" key="12">
    <source>
        <dbReference type="PROSITE" id="PS50835"/>
    </source>
</evidence>
<keyword evidence="9" id="KW-1015">Disulfide bond</keyword>
<protein>
    <submittedName>
        <fullName evidence="13">cDNA FLJ52268, highly similar to Intercellular adhesion molecule 3</fullName>
    </submittedName>
</protein>
<proteinExistence type="evidence at transcript level"/>
<dbReference type="InterPro" id="IPR007110">
    <property type="entry name" value="Ig-like_dom"/>
</dbReference>
<organism evidence="13">
    <name type="scientific">Homo sapiens</name>
    <name type="common">Human</name>
    <dbReference type="NCBI Taxonomy" id="9606"/>
    <lineage>
        <taxon>Eukaryota</taxon>
        <taxon>Metazoa</taxon>
        <taxon>Chordata</taxon>
        <taxon>Craniata</taxon>
        <taxon>Vertebrata</taxon>
        <taxon>Euteleostomi</taxon>
        <taxon>Mammalia</taxon>
        <taxon>Eutheria</taxon>
        <taxon>Euarchontoglires</taxon>
        <taxon>Primates</taxon>
        <taxon>Haplorrhini</taxon>
        <taxon>Catarrhini</taxon>
        <taxon>Hominidae</taxon>
        <taxon>Homo</taxon>
    </lineage>
</organism>
<keyword evidence="4" id="KW-0732">Signal</keyword>
<dbReference type="PROSITE" id="PS50835">
    <property type="entry name" value="IG_LIKE"/>
    <property type="match status" value="1"/>
</dbReference>